<dbReference type="PANTHER" id="PTHR43581:SF3">
    <property type="entry name" value="AAA+ ATPASE DOMAIN-CONTAINING PROTEIN"/>
    <property type="match status" value="1"/>
</dbReference>
<dbReference type="Pfam" id="PF13175">
    <property type="entry name" value="AAA_15"/>
    <property type="match status" value="1"/>
</dbReference>
<proteinExistence type="predicted"/>
<evidence type="ECO:0000259" key="1">
    <source>
        <dbReference type="Pfam" id="PF13175"/>
    </source>
</evidence>
<name>A0ABT8F923_9BACT</name>
<dbReference type="EMBL" id="JAUHJS010000007">
    <property type="protein sequence ID" value="MDN4166461.1"/>
    <property type="molecule type" value="Genomic_DNA"/>
</dbReference>
<sequence>MLLKTISLNHHKLFGSTKINLFGENEPLTIDLTREHHTDILLEIDNKNEDNFFTFIIGQNGVGKTILFRTIVNFINANGPYEEPKLKSIINFYRKSSKYIKYNTDGAGIYELQELDIYNYFSIIKNTDLKDFLKYYNANLVFISSSFERSIVHRNPRYRNFNYISDINKTQTLFLKSLFKFNKSKDKLQILTELLEKKSVKWNLQGYLSVDGVGGIENDSIFLLKNNNRVNIVNFLRTIKKVNVSENETLITEDLDENELRVFEAIYFSSVFYKFYFDSNLSFKDLFQKIRDSKVLRKIEDFILEKTNDPDLERHLNIRVPKTEKNNWEFLFTEINDLSEFDVNTLLLLEDLNLINLTVLCNDVPVSYMSSGEQSIIRLFSYFADVPSTENLLIFFDEPENTLHPKWQQNFPIYFRKIVEDIYEIKKSHFIFSTHSPIVIMKSTSLNNSNVVRFYKDSQEKFKSQQITNINSYSIEEVLLDEFKISYRSQEIELNVNKMLSDRNDKILENNDPIFSVEKSFELKDKINELFKSLKTE</sequence>
<reference evidence="2" key="1">
    <citation type="submission" date="2023-06" db="EMBL/GenBank/DDBJ databases">
        <title>Cytophagales bacterium Strain LB-30, isolated from soil.</title>
        <authorList>
            <person name="Liu B."/>
        </authorList>
    </citation>
    <scope>NUCLEOTIDE SEQUENCE</scope>
    <source>
        <strain evidence="2">LB-30</strain>
    </source>
</reference>
<dbReference type="InterPro" id="IPR051396">
    <property type="entry name" value="Bact_Antivir_Def_Nuclease"/>
</dbReference>
<feature type="domain" description="Endonuclease GajA/Old nuclease/RecF-like AAA" evidence="1">
    <location>
        <begin position="41"/>
        <end position="440"/>
    </location>
</feature>
<dbReference type="InterPro" id="IPR041685">
    <property type="entry name" value="AAA_GajA/Old/RecF-like"/>
</dbReference>
<dbReference type="InterPro" id="IPR027417">
    <property type="entry name" value="P-loop_NTPase"/>
</dbReference>
<organism evidence="2 3">
    <name type="scientific">Shiella aurantiaca</name>
    <dbReference type="NCBI Taxonomy" id="3058365"/>
    <lineage>
        <taxon>Bacteria</taxon>
        <taxon>Pseudomonadati</taxon>
        <taxon>Bacteroidota</taxon>
        <taxon>Cytophagia</taxon>
        <taxon>Cytophagales</taxon>
        <taxon>Shiellaceae</taxon>
        <taxon>Shiella</taxon>
    </lineage>
</organism>
<evidence type="ECO:0000313" key="3">
    <source>
        <dbReference type="Proteomes" id="UP001168552"/>
    </source>
</evidence>
<gene>
    <name evidence="2" type="ORF">QWY31_13205</name>
</gene>
<accession>A0ABT8F923</accession>
<keyword evidence="3" id="KW-1185">Reference proteome</keyword>
<protein>
    <submittedName>
        <fullName evidence="2">AAA family ATPase</fullName>
    </submittedName>
</protein>
<dbReference type="Proteomes" id="UP001168552">
    <property type="component" value="Unassembled WGS sequence"/>
</dbReference>
<evidence type="ECO:0000313" key="2">
    <source>
        <dbReference type="EMBL" id="MDN4166461.1"/>
    </source>
</evidence>
<dbReference type="SUPFAM" id="SSF52540">
    <property type="entry name" value="P-loop containing nucleoside triphosphate hydrolases"/>
    <property type="match status" value="1"/>
</dbReference>
<dbReference type="PANTHER" id="PTHR43581">
    <property type="entry name" value="ATP/GTP PHOSPHATASE"/>
    <property type="match status" value="1"/>
</dbReference>
<dbReference type="Gene3D" id="3.40.50.300">
    <property type="entry name" value="P-loop containing nucleotide triphosphate hydrolases"/>
    <property type="match status" value="1"/>
</dbReference>
<dbReference type="RefSeq" id="WP_320004999.1">
    <property type="nucleotide sequence ID" value="NZ_JAUHJS010000007.1"/>
</dbReference>
<comment type="caution">
    <text evidence="2">The sequence shown here is derived from an EMBL/GenBank/DDBJ whole genome shotgun (WGS) entry which is preliminary data.</text>
</comment>